<dbReference type="InterPro" id="IPR006708">
    <property type="entry name" value="Pex19"/>
</dbReference>
<gene>
    <name evidence="2" type="ORF">BCV69DRAFT_299509</name>
</gene>
<dbReference type="OrthoDB" id="21292at2759"/>
<dbReference type="GO" id="GO:0005778">
    <property type="term" value="C:peroxisomal membrane"/>
    <property type="evidence" value="ECO:0007669"/>
    <property type="project" value="TreeGrafter"/>
</dbReference>
<dbReference type="Proteomes" id="UP000245942">
    <property type="component" value="Unassembled WGS sequence"/>
</dbReference>
<dbReference type="EMBL" id="KZ819328">
    <property type="protein sequence ID" value="PWN20377.1"/>
    <property type="molecule type" value="Genomic_DNA"/>
</dbReference>
<dbReference type="GeneID" id="37016073"/>
<dbReference type="PANTHER" id="PTHR12774:SF2">
    <property type="entry name" value="PEROXISOMAL BIOGENESIS FACTOR 19"/>
    <property type="match status" value="1"/>
</dbReference>
<feature type="compositionally biased region" description="Polar residues" evidence="1">
    <location>
        <begin position="181"/>
        <end position="192"/>
    </location>
</feature>
<name>A0A316U543_9BASI</name>
<feature type="compositionally biased region" description="Low complexity" evidence="1">
    <location>
        <begin position="193"/>
        <end position="206"/>
    </location>
</feature>
<feature type="region of interest" description="Disordered" evidence="1">
    <location>
        <begin position="142"/>
        <end position="213"/>
    </location>
</feature>
<evidence type="ECO:0000313" key="3">
    <source>
        <dbReference type="Proteomes" id="UP000245942"/>
    </source>
</evidence>
<organism evidence="2 3">
    <name type="scientific">Pseudomicrostroma glucosiphilum</name>
    <dbReference type="NCBI Taxonomy" id="1684307"/>
    <lineage>
        <taxon>Eukaryota</taxon>
        <taxon>Fungi</taxon>
        <taxon>Dikarya</taxon>
        <taxon>Basidiomycota</taxon>
        <taxon>Ustilaginomycotina</taxon>
        <taxon>Exobasidiomycetes</taxon>
        <taxon>Microstromatales</taxon>
        <taxon>Microstromatales incertae sedis</taxon>
        <taxon>Pseudomicrostroma</taxon>
    </lineage>
</organism>
<reference evidence="2 3" key="1">
    <citation type="journal article" date="2018" name="Mol. Biol. Evol.">
        <title>Broad Genomic Sampling Reveals a Smut Pathogenic Ancestry of the Fungal Clade Ustilaginomycotina.</title>
        <authorList>
            <person name="Kijpornyongpan T."/>
            <person name="Mondo S.J."/>
            <person name="Barry K."/>
            <person name="Sandor L."/>
            <person name="Lee J."/>
            <person name="Lipzen A."/>
            <person name="Pangilinan J."/>
            <person name="LaButti K."/>
            <person name="Hainaut M."/>
            <person name="Henrissat B."/>
            <person name="Grigoriev I.V."/>
            <person name="Spatafora J.W."/>
            <person name="Aime M.C."/>
        </authorList>
    </citation>
    <scope>NUCLEOTIDE SEQUENCE [LARGE SCALE GENOMIC DNA]</scope>
    <source>
        <strain evidence="2 3">MCA 4718</strain>
    </source>
</reference>
<feature type="region of interest" description="Disordered" evidence="1">
    <location>
        <begin position="1"/>
        <end position="75"/>
    </location>
</feature>
<protein>
    <submittedName>
        <fullName evidence="2">Pex19-domain-containing protein</fullName>
    </submittedName>
</protein>
<dbReference type="GO" id="GO:0033328">
    <property type="term" value="F:peroxisome membrane targeting sequence binding"/>
    <property type="evidence" value="ECO:0007669"/>
    <property type="project" value="TreeGrafter"/>
</dbReference>
<feature type="compositionally biased region" description="Low complexity" evidence="1">
    <location>
        <begin position="151"/>
        <end position="175"/>
    </location>
</feature>
<feature type="compositionally biased region" description="Low complexity" evidence="1">
    <location>
        <begin position="28"/>
        <end position="48"/>
    </location>
</feature>
<sequence length="368" mass="38206">MSSSHKNIKEEAQDDDDDVDELDDVLDQFDPSSSTTPAKPAATTTTASQQLPSGRTRVEDGPQEDGLTPEFDDLLSQQFAKELAKGMEDMFGAGAGAAAASGGSTAGPAAGAGGAQPEMSEEEMMKQFEKIMQEMGLGEEGMAALGGGSAAGAAPPAGTRGAAGGSAPSTSGDPANFQDAIKSTMSRLRQSQGSSGAGSSSKAGGADPFADFSDDDMAKLLQGLGGEGGLPEGEEGMASMLEKMMGELMSKEVLYEPLKELRDKYPPYFASPPTSPAPTEDDLQRYHDQHDCVSKVVKLFEDPDFDSGSESRKKELRDRVSELMNQMQESGAPPPEVVGDMPAELENIPGFGGAGGNGQPGDEECIVM</sequence>
<dbReference type="STRING" id="1684307.A0A316U543"/>
<keyword evidence="3" id="KW-1185">Reference proteome</keyword>
<dbReference type="PANTHER" id="PTHR12774">
    <property type="entry name" value="PEROXISOMAL BIOGENESIS FACTOR 19"/>
    <property type="match status" value="1"/>
</dbReference>
<dbReference type="AlphaFoldDB" id="A0A316U543"/>
<evidence type="ECO:0000313" key="2">
    <source>
        <dbReference type="EMBL" id="PWN20377.1"/>
    </source>
</evidence>
<feature type="compositionally biased region" description="Low complexity" evidence="1">
    <location>
        <begin position="96"/>
        <end position="109"/>
    </location>
</feature>
<accession>A0A316U543</accession>
<feature type="region of interest" description="Disordered" evidence="1">
    <location>
        <begin position="324"/>
        <end position="368"/>
    </location>
</feature>
<proteinExistence type="predicted"/>
<dbReference type="RefSeq" id="XP_025347537.1">
    <property type="nucleotide sequence ID" value="XM_025494339.1"/>
</dbReference>
<dbReference type="InterPro" id="IPR038322">
    <property type="entry name" value="Pex19_C_sf"/>
</dbReference>
<feature type="compositionally biased region" description="Gly residues" evidence="1">
    <location>
        <begin position="350"/>
        <end position="359"/>
    </location>
</feature>
<dbReference type="GO" id="GO:0045046">
    <property type="term" value="P:protein import into peroxisome membrane"/>
    <property type="evidence" value="ECO:0007669"/>
    <property type="project" value="TreeGrafter"/>
</dbReference>
<feature type="compositionally biased region" description="Acidic residues" evidence="1">
    <location>
        <begin position="12"/>
        <end position="27"/>
    </location>
</feature>
<evidence type="ECO:0000256" key="1">
    <source>
        <dbReference type="SAM" id="MobiDB-lite"/>
    </source>
</evidence>
<dbReference type="Gene3D" id="1.20.120.900">
    <property type="entry name" value="Pex19, mPTS binding domain"/>
    <property type="match status" value="1"/>
</dbReference>
<dbReference type="Pfam" id="PF04614">
    <property type="entry name" value="Pex19"/>
    <property type="match status" value="1"/>
</dbReference>
<feature type="region of interest" description="Disordered" evidence="1">
    <location>
        <begin position="94"/>
        <end position="121"/>
    </location>
</feature>